<dbReference type="AlphaFoldDB" id="A0A7W7ZU49"/>
<proteinExistence type="predicted"/>
<organism evidence="1 2">
    <name type="scientific">Granulicella mallensis</name>
    <dbReference type="NCBI Taxonomy" id="940614"/>
    <lineage>
        <taxon>Bacteria</taxon>
        <taxon>Pseudomonadati</taxon>
        <taxon>Acidobacteriota</taxon>
        <taxon>Terriglobia</taxon>
        <taxon>Terriglobales</taxon>
        <taxon>Acidobacteriaceae</taxon>
        <taxon>Granulicella</taxon>
    </lineage>
</organism>
<dbReference type="Proteomes" id="UP000584867">
    <property type="component" value="Unassembled WGS sequence"/>
</dbReference>
<dbReference type="RefSeq" id="WP_184259483.1">
    <property type="nucleotide sequence ID" value="NZ_JACHIO010000024.1"/>
</dbReference>
<sequence>MNDTTNTNNTDNFDFFAPVDASIAAQFFKAGRNTASAERMRALTLFDTLAPGKTFKYPIEAGKTAEKTKTALANFLKSKEKPAKVILSNNPKALYVWIQRTA</sequence>
<comment type="caution">
    <text evidence="1">The sequence shown here is derived from an EMBL/GenBank/DDBJ whole genome shotgun (WGS) entry which is preliminary data.</text>
</comment>
<evidence type="ECO:0000313" key="1">
    <source>
        <dbReference type="EMBL" id="MBB5066173.1"/>
    </source>
</evidence>
<dbReference type="EMBL" id="JACHIO010000024">
    <property type="protein sequence ID" value="MBB5066173.1"/>
    <property type="molecule type" value="Genomic_DNA"/>
</dbReference>
<name>A0A7W7ZU49_9BACT</name>
<gene>
    <name evidence="1" type="ORF">HDF15_004547</name>
</gene>
<protein>
    <submittedName>
        <fullName evidence="1">Uncharacterized protein</fullName>
    </submittedName>
</protein>
<evidence type="ECO:0000313" key="2">
    <source>
        <dbReference type="Proteomes" id="UP000584867"/>
    </source>
</evidence>
<reference evidence="1 2" key="1">
    <citation type="submission" date="2020-08" db="EMBL/GenBank/DDBJ databases">
        <title>Genomic Encyclopedia of Type Strains, Phase IV (KMG-V): Genome sequencing to study the core and pangenomes of soil and plant-associated prokaryotes.</title>
        <authorList>
            <person name="Whitman W."/>
        </authorList>
    </citation>
    <scope>NUCLEOTIDE SEQUENCE [LARGE SCALE GENOMIC DNA]</scope>
    <source>
        <strain evidence="1 2">X5P3</strain>
    </source>
</reference>
<accession>A0A7W7ZU49</accession>